<reference evidence="1" key="1">
    <citation type="submission" date="2018-05" db="EMBL/GenBank/DDBJ databases">
        <authorList>
            <person name="Lanie J.A."/>
            <person name="Ng W.-L."/>
            <person name="Kazmierczak K.M."/>
            <person name="Andrzejewski T.M."/>
            <person name="Davidsen T.M."/>
            <person name="Wayne K.J."/>
            <person name="Tettelin H."/>
            <person name="Glass J.I."/>
            <person name="Rusch D."/>
            <person name="Podicherti R."/>
            <person name="Tsui H.-C.T."/>
            <person name="Winkler M.E."/>
        </authorList>
    </citation>
    <scope>NUCLEOTIDE SEQUENCE</scope>
</reference>
<evidence type="ECO:0000313" key="1">
    <source>
        <dbReference type="EMBL" id="SVE03483.1"/>
    </source>
</evidence>
<dbReference type="AlphaFoldDB" id="A0A383A7A3"/>
<gene>
    <name evidence="1" type="ORF">METZ01_LOCUS456337</name>
</gene>
<proteinExistence type="predicted"/>
<dbReference type="EMBL" id="UINC01189682">
    <property type="protein sequence ID" value="SVE03483.1"/>
    <property type="molecule type" value="Genomic_DNA"/>
</dbReference>
<protein>
    <submittedName>
        <fullName evidence="1">Uncharacterized protein</fullName>
    </submittedName>
</protein>
<organism evidence="1">
    <name type="scientific">marine metagenome</name>
    <dbReference type="NCBI Taxonomy" id="408172"/>
    <lineage>
        <taxon>unclassified sequences</taxon>
        <taxon>metagenomes</taxon>
        <taxon>ecological metagenomes</taxon>
    </lineage>
</organism>
<name>A0A383A7A3_9ZZZZ</name>
<sequence length="123" mass="14049">MTCNDTDFECDQHDISDCNSDDKKTNIRVLNSSDYDFCNVVISTTGEGRNHGKIKSGNNTCYREYDKAYNYAYVSLMIDGEDLVIQPIDYVGEKPLGIGYFTYHLDVEEINNKKQLSIYTTTD</sequence>
<accession>A0A383A7A3</accession>